<evidence type="ECO:0000313" key="3">
    <source>
        <dbReference type="Proteomes" id="UP001189429"/>
    </source>
</evidence>
<name>A0ABN9VV72_9DINO</name>
<proteinExistence type="predicted"/>
<feature type="region of interest" description="Disordered" evidence="1">
    <location>
        <begin position="1"/>
        <end position="97"/>
    </location>
</feature>
<protein>
    <submittedName>
        <fullName evidence="2">Uncharacterized protein</fullName>
    </submittedName>
</protein>
<accession>A0ABN9VV72</accession>
<gene>
    <name evidence="2" type="ORF">PCOR1329_LOCUS61529</name>
</gene>
<comment type="caution">
    <text evidence="2">The sequence shown here is derived from an EMBL/GenBank/DDBJ whole genome shotgun (WGS) entry which is preliminary data.</text>
</comment>
<evidence type="ECO:0000256" key="1">
    <source>
        <dbReference type="SAM" id="MobiDB-lite"/>
    </source>
</evidence>
<feature type="compositionally biased region" description="Low complexity" evidence="1">
    <location>
        <begin position="35"/>
        <end position="49"/>
    </location>
</feature>
<dbReference type="Proteomes" id="UP001189429">
    <property type="component" value="Unassembled WGS sequence"/>
</dbReference>
<sequence length="140" mass="15078">MRPRFTLERSHGQPLERVRGNALTAESPPSARAHASQCPAQAAQRPQARGAEDGTTRPSEGAEAGKEGGFNKAEDREVEVADSQRSPQTPDLEPRAWSWRVPGEACASSVRLLFQLDGANGYLLTCQLSKAICNHKTLGA</sequence>
<evidence type="ECO:0000313" key="2">
    <source>
        <dbReference type="EMBL" id="CAK0877485.1"/>
    </source>
</evidence>
<keyword evidence="3" id="KW-1185">Reference proteome</keyword>
<reference evidence="2" key="1">
    <citation type="submission" date="2023-10" db="EMBL/GenBank/DDBJ databases">
        <authorList>
            <person name="Chen Y."/>
            <person name="Shah S."/>
            <person name="Dougan E. K."/>
            <person name="Thang M."/>
            <person name="Chan C."/>
        </authorList>
    </citation>
    <scope>NUCLEOTIDE SEQUENCE [LARGE SCALE GENOMIC DNA]</scope>
</reference>
<dbReference type="EMBL" id="CAUYUJ010017742">
    <property type="protein sequence ID" value="CAK0877485.1"/>
    <property type="molecule type" value="Genomic_DNA"/>
</dbReference>
<feature type="compositionally biased region" description="Basic and acidic residues" evidence="1">
    <location>
        <begin position="1"/>
        <end position="19"/>
    </location>
</feature>
<organism evidence="2 3">
    <name type="scientific">Prorocentrum cordatum</name>
    <dbReference type="NCBI Taxonomy" id="2364126"/>
    <lineage>
        <taxon>Eukaryota</taxon>
        <taxon>Sar</taxon>
        <taxon>Alveolata</taxon>
        <taxon>Dinophyceae</taxon>
        <taxon>Prorocentrales</taxon>
        <taxon>Prorocentraceae</taxon>
        <taxon>Prorocentrum</taxon>
    </lineage>
</organism>